<keyword evidence="4" id="KW-0804">Transcription</keyword>
<evidence type="ECO:0000256" key="1">
    <source>
        <dbReference type="ARBA" id="ARBA00009437"/>
    </source>
</evidence>
<feature type="domain" description="HTH lysR-type" evidence="5">
    <location>
        <begin position="14"/>
        <end position="71"/>
    </location>
</feature>
<keyword evidence="7" id="KW-1185">Reference proteome</keyword>
<gene>
    <name evidence="6" type="ORF">SAMN04488244_103196</name>
</gene>
<organism evidence="6 7">
    <name type="scientific">Vibrio hangzhouensis</name>
    <dbReference type="NCBI Taxonomy" id="462991"/>
    <lineage>
        <taxon>Bacteria</taxon>
        <taxon>Pseudomonadati</taxon>
        <taxon>Pseudomonadota</taxon>
        <taxon>Gammaproteobacteria</taxon>
        <taxon>Vibrionales</taxon>
        <taxon>Vibrionaceae</taxon>
        <taxon>Vibrio</taxon>
    </lineage>
</organism>
<evidence type="ECO:0000259" key="5">
    <source>
        <dbReference type="PROSITE" id="PS50931"/>
    </source>
</evidence>
<evidence type="ECO:0000256" key="4">
    <source>
        <dbReference type="ARBA" id="ARBA00023163"/>
    </source>
</evidence>
<dbReference type="GO" id="GO:0003700">
    <property type="term" value="F:DNA-binding transcription factor activity"/>
    <property type="evidence" value="ECO:0007669"/>
    <property type="project" value="InterPro"/>
</dbReference>
<evidence type="ECO:0000256" key="2">
    <source>
        <dbReference type="ARBA" id="ARBA00023015"/>
    </source>
</evidence>
<dbReference type="InterPro" id="IPR036390">
    <property type="entry name" value="WH_DNA-bd_sf"/>
</dbReference>
<dbReference type="GO" id="GO:0003677">
    <property type="term" value="F:DNA binding"/>
    <property type="evidence" value="ECO:0007669"/>
    <property type="project" value="UniProtKB-KW"/>
</dbReference>
<dbReference type="Gene3D" id="3.40.190.10">
    <property type="entry name" value="Periplasmic binding protein-like II"/>
    <property type="match status" value="2"/>
</dbReference>
<sequence length="314" mass="35065">MNQMGQGGLDWKRVDLNLLVIFYQLYQTRSVSIAAQKCFVSQSAMSHSLSKLRVLCGDRLFERKGHRMVPTDRASELFPTIEQILNLVEFKVLPSDQFQACDYAGTCNIGLTDYAEFIFAPTIYDAILAQAPNTRVNFINVNRHNYQSVSEQDNLDILIGSIPDLAPQFAAQTLYTEKHVCIYDHSVVQLDSLDVGTFTSLPHCLVSPEGVFVSNVDKHLEAIGLSRQVKAVSRNFLTIGRLVSGRAMFAIVPEKMAHISLMQSTLRSVPPPVPVADFDIAMIWKQQASVSDKIHWLKDTIYDAISISLGKSIL</sequence>
<evidence type="ECO:0000256" key="3">
    <source>
        <dbReference type="ARBA" id="ARBA00023125"/>
    </source>
</evidence>
<reference evidence="7" key="1">
    <citation type="submission" date="2016-10" db="EMBL/GenBank/DDBJ databases">
        <authorList>
            <person name="Varghese N."/>
            <person name="Submissions S."/>
        </authorList>
    </citation>
    <scope>NUCLEOTIDE SEQUENCE [LARGE SCALE GENOMIC DNA]</scope>
    <source>
        <strain evidence="7">CGMCC 1.7062</strain>
    </source>
</reference>
<dbReference type="SUPFAM" id="SSF53850">
    <property type="entry name" value="Periplasmic binding protein-like II"/>
    <property type="match status" value="1"/>
</dbReference>
<keyword evidence="2" id="KW-0805">Transcription regulation</keyword>
<protein>
    <submittedName>
        <fullName evidence="6">DNA-binding transcriptional regulator, LysR family</fullName>
    </submittedName>
</protein>
<dbReference type="InterPro" id="IPR000847">
    <property type="entry name" value="LysR_HTH_N"/>
</dbReference>
<dbReference type="SUPFAM" id="SSF46785">
    <property type="entry name" value="Winged helix' DNA-binding domain"/>
    <property type="match status" value="1"/>
</dbReference>
<dbReference type="Pfam" id="PF03466">
    <property type="entry name" value="LysR_substrate"/>
    <property type="match status" value="1"/>
</dbReference>
<dbReference type="Pfam" id="PF00126">
    <property type="entry name" value="HTH_1"/>
    <property type="match status" value="1"/>
</dbReference>
<accession>A0A1H5UIL6</accession>
<dbReference type="EMBL" id="FNVG01000003">
    <property type="protein sequence ID" value="SEF74905.1"/>
    <property type="molecule type" value="Genomic_DNA"/>
</dbReference>
<dbReference type="InterPro" id="IPR036388">
    <property type="entry name" value="WH-like_DNA-bd_sf"/>
</dbReference>
<name>A0A1H5UIL6_9VIBR</name>
<dbReference type="RefSeq" id="WP_103879157.1">
    <property type="nucleotide sequence ID" value="NZ_FNVG01000003.1"/>
</dbReference>
<keyword evidence="3 6" id="KW-0238">DNA-binding</keyword>
<dbReference type="OrthoDB" id="6621790at2"/>
<dbReference type="InterPro" id="IPR005119">
    <property type="entry name" value="LysR_subst-bd"/>
</dbReference>
<dbReference type="AlphaFoldDB" id="A0A1H5UIL6"/>
<dbReference type="PANTHER" id="PTHR30118:SF15">
    <property type="entry name" value="TRANSCRIPTIONAL REGULATORY PROTEIN"/>
    <property type="match status" value="1"/>
</dbReference>
<dbReference type="Gene3D" id="1.10.10.10">
    <property type="entry name" value="Winged helix-like DNA-binding domain superfamily/Winged helix DNA-binding domain"/>
    <property type="match status" value="1"/>
</dbReference>
<dbReference type="PROSITE" id="PS50931">
    <property type="entry name" value="HTH_LYSR"/>
    <property type="match status" value="1"/>
</dbReference>
<comment type="similarity">
    <text evidence="1">Belongs to the LysR transcriptional regulatory family.</text>
</comment>
<dbReference type="Proteomes" id="UP000236721">
    <property type="component" value="Unassembled WGS sequence"/>
</dbReference>
<evidence type="ECO:0000313" key="6">
    <source>
        <dbReference type="EMBL" id="SEF74905.1"/>
    </source>
</evidence>
<proteinExistence type="inferred from homology"/>
<evidence type="ECO:0000313" key="7">
    <source>
        <dbReference type="Proteomes" id="UP000236721"/>
    </source>
</evidence>
<dbReference type="PANTHER" id="PTHR30118">
    <property type="entry name" value="HTH-TYPE TRANSCRIPTIONAL REGULATOR LEUO-RELATED"/>
    <property type="match status" value="1"/>
</dbReference>
<dbReference type="InterPro" id="IPR050389">
    <property type="entry name" value="LysR-type_TF"/>
</dbReference>